<dbReference type="Gene3D" id="3.50.50.60">
    <property type="entry name" value="FAD/NAD(P)-binding domain"/>
    <property type="match status" value="1"/>
</dbReference>
<keyword evidence="7" id="KW-0285">Flavoprotein</keyword>
<comment type="similarity">
    <text evidence="3 7">Belongs to the flavin monoamine oxidase family.</text>
</comment>
<dbReference type="SUPFAM" id="SSF51905">
    <property type="entry name" value="FAD/NAD(P)-binding domain"/>
    <property type="match status" value="1"/>
</dbReference>
<comment type="catalytic activity">
    <reaction evidence="5">
        <text>a secondary aliphatic amine + O2 + H2O = a primary amine + an aldehyde + H2O2</text>
        <dbReference type="Rhea" id="RHEA:26414"/>
        <dbReference type="ChEBI" id="CHEBI:15377"/>
        <dbReference type="ChEBI" id="CHEBI:15379"/>
        <dbReference type="ChEBI" id="CHEBI:16240"/>
        <dbReference type="ChEBI" id="CHEBI:17478"/>
        <dbReference type="ChEBI" id="CHEBI:58855"/>
        <dbReference type="ChEBI" id="CHEBI:65296"/>
        <dbReference type="EC" id="1.4.3.4"/>
    </reaction>
</comment>
<proteinExistence type="inferred from homology"/>
<dbReference type="GO" id="GO:0005741">
    <property type="term" value="C:mitochondrial outer membrane"/>
    <property type="evidence" value="ECO:0007669"/>
    <property type="project" value="UniProtKB-SubCell"/>
</dbReference>
<dbReference type="GO" id="GO:0097621">
    <property type="term" value="F:monoamine oxidase activity"/>
    <property type="evidence" value="ECO:0007669"/>
    <property type="project" value="UniProtKB-EC"/>
</dbReference>
<feature type="transmembrane region" description="Helical" evidence="7">
    <location>
        <begin position="508"/>
        <end position="531"/>
    </location>
</feature>
<evidence type="ECO:0000256" key="3">
    <source>
        <dbReference type="ARBA" id="ARBA00005995"/>
    </source>
</evidence>
<feature type="domain" description="Amine oxidase" evidence="8">
    <location>
        <begin position="26"/>
        <end position="473"/>
    </location>
</feature>
<evidence type="ECO:0000256" key="1">
    <source>
        <dbReference type="ARBA" id="ARBA00001974"/>
    </source>
</evidence>
<evidence type="ECO:0000259" key="8">
    <source>
        <dbReference type="Pfam" id="PF01593"/>
    </source>
</evidence>
<feature type="non-terminal residue" evidence="9">
    <location>
        <position position="1"/>
    </location>
</feature>
<keyword evidence="4 7" id="KW-0560">Oxidoreductase</keyword>
<dbReference type="GO" id="GO:0008131">
    <property type="term" value="F:primary methylamine oxidase activity"/>
    <property type="evidence" value="ECO:0007669"/>
    <property type="project" value="UniProtKB-ARBA"/>
</dbReference>
<protein>
    <recommendedName>
        <fullName evidence="7">Amine oxidase</fullName>
        <ecNumber evidence="7">1.4.3.-</ecNumber>
    </recommendedName>
</protein>
<dbReference type="EMBL" id="CAXKWB010010013">
    <property type="protein sequence ID" value="CAL4096469.1"/>
    <property type="molecule type" value="Genomic_DNA"/>
</dbReference>
<comment type="caution">
    <text evidence="9">The sequence shown here is derived from an EMBL/GenBank/DDBJ whole genome shotgun (WGS) entry which is preliminary data.</text>
</comment>
<dbReference type="Gene3D" id="1.10.405.10">
    <property type="entry name" value="Guanine Nucleotide Dissociation Inhibitor, domain 1"/>
    <property type="match status" value="1"/>
</dbReference>
<dbReference type="InterPro" id="IPR002937">
    <property type="entry name" value="Amino_oxidase"/>
</dbReference>
<dbReference type="Proteomes" id="UP001497623">
    <property type="component" value="Unassembled WGS sequence"/>
</dbReference>
<evidence type="ECO:0000256" key="2">
    <source>
        <dbReference type="ARBA" id="ARBA00004362"/>
    </source>
</evidence>
<evidence type="ECO:0000256" key="6">
    <source>
        <dbReference type="PIRSR" id="PIRSR601613-1"/>
    </source>
</evidence>
<feature type="binding site" evidence="6">
    <location>
        <begin position="47"/>
        <end position="48"/>
    </location>
    <ligand>
        <name>FAD</name>
        <dbReference type="ChEBI" id="CHEBI:57692"/>
    </ligand>
</feature>
<keyword evidence="7" id="KW-1133">Transmembrane helix</keyword>
<dbReference type="SUPFAM" id="SSF54373">
    <property type="entry name" value="FAD-linked reductases, C-terminal domain"/>
    <property type="match status" value="1"/>
</dbReference>
<comment type="subcellular location">
    <subcellularLocation>
        <location evidence="2">Mitochondrion outer membrane</location>
        <topology evidence="2">Single-pass type IV membrane protein</topology>
        <orientation evidence="2">Cytoplasmic side</orientation>
    </subcellularLocation>
</comment>
<keyword evidence="10" id="KW-1185">Reference proteome</keyword>
<dbReference type="EC" id="1.4.3.-" evidence="7"/>
<dbReference type="AlphaFoldDB" id="A0AAV2QV03"/>
<dbReference type="InterPro" id="IPR050703">
    <property type="entry name" value="Flavin_MAO"/>
</dbReference>
<dbReference type="PANTHER" id="PTHR43563">
    <property type="entry name" value="AMINE OXIDASE"/>
    <property type="match status" value="1"/>
</dbReference>
<keyword evidence="7" id="KW-0274">FAD</keyword>
<dbReference type="PRINTS" id="PR00757">
    <property type="entry name" value="AMINEOXDASEF"/>
</dbReference>
<keyword evidence="7" id="KW-0812">Transmembrane</keyword>
<reference evidence="9 10" key="1">
    <citation type="submission" date="2024-05" db="EMBL/GenBank/DDBJ databases">
        <authorList>
            <person name="Wallberg A."/>
        </authorList>
    </citation>
    <scope>NUCLEOTIDE SEQUENCE [LARGE SCALE GENOMIC DNA]</scope>
</reference>
<dbReference type="Gene3D" id="3.90.660.10">
    <property type="match status" value="1"/>
</dbReference>
<dbReference type="InterPro" id="IPR036188">
    <property type="entry name" value="FAD/NAD-bd_sf"/>
</dbReference>
<sequence length="532" mass="58398">LLVRCAVLFKSSSMLYDVVVVGGGAAGLTAAYRLHQRDSTLSILVLEAKDRVGGRTLTVPIDIGDGQSEAFDLGGQWVGSSQLHVIKIMKELGIESYPQYTTGTKYLQLNGGPITTYKGDIPSLGSIWDLIQMQYLMWKAEYIAARVPIQDPYSSPYAIELDGETVDSWMRKHIQSKAVLDLIDAACRVAFGTDSRRLGALFFMAYCNAAGSMMNVFEAKKDAAQESRVKGGTQQICQKMAESFGLENILLSHAVTTIDQKGKNILIKCSNSSTFECRRAILSAPPNMLLKMKFEPSLPLLKEQIYSNMPIGHLIKFVVVYEKAFWREAGYSGEIVSSGGEQDSCGYGHGPINVCYDATTYTGVPAIVGFISGRQAIEWQNKSKSERHSAVVSGLKAFYGPAAETPISYTEKVWAEEPYTGGCPVLFGTPGTMYSFKQIRMPHDKLHFCGTETATMWTGFISGAVQSGERATIEVLHNLRPELLETQELRGTCYDTQGTMNCGTIHPFSISTTLFTLVILVASIILAMWIMT</sequence>
<dbReference type="Pfam" id="PF01593">
    <property type="entry name" value="Amino_oxidase"/>
    <property type="match status" value="1"/>
</dbReference>
<feature type="binding site" evidence="6">
    <location>
        <position position="255"/>
    </location>
    <ligand>
        <name>FAD</name>
        <dbReference type="ChEBI" id="CHEBI:57692"/>
    </ligand>
</feature>
<feature type="binding site" evidence="6">
    <location>
        <position position="370"/>
    </location>
    <ligand>
        <name>substrate</name>
    </ligand>
</feature>
<comment type="cofactor">
    <cofactor evidence="1 7">
        <name>FAD</name>
        <dbReference type="ChEBI" id="CHEBI:57692"/>
    </cofactor>
</comment>
<dbReference type="PANTHER" id="PTHR43563:SF14">
    <property type="entry name" value="AMINE OXIDASE"/>
    <property type="match status" value="1"/>
</dbReference>
<evidence type="ECO:0000313" key="9">
    <source>
        <dbReference type="EMBL" id="CAL4096469.1"/>
    </source>
</evidence>
<evidence type="ECO:0000256" key="4">
    <source>
        <dbReference type="ARBA" id="ARBA00023002"/>
    </source>
</evidence>
<organism evidence="9 10">
    <name type="scientific">Meganyctiphanes norvegica</name>
    <name type="common">Northern krill</name>
    <name type="synonym">Thysanopoda norvegica</name>
    <dbReference type="NCBI Taxonomy" id="48144"/>
    <lineage>
        <taxon>Eukaryota</taxon>
        <taxon>Metazoa</taxon>
        <taxon>Ecdysozoa</taxon>
        <taxon>Arthropoda</taxon>
        <taxon>Crustacea</taxon>
        <taxon>Multicrustacea</taxon>
        <taxon>Malacostraca</taxon>
        <taxon>Eumalacostraca</taxon>
        <taxon>Eucarida</taxon>
        <taxon>Euphausiacea</taxon>
        <taxon>Euphausiidae</taxon>
        <taxon>Meganyctiphanes</taxon>
    </lineage>
</organism>
<gene>
    <name evidence="9" type="ORF">MNOR_LOCUS15760</name>
</gene>
<evidence type="ECO:0000256" key="7">
    <source>
        <dbReference type="RuleBase" id="RU362067"/>
    </source>
</evidence>
<accession>A0AAV2QV03</accession>
<evidence type="ECO:0000256" key="5">
    <source>
        <dbReference type="ARBA" id="ARBA00048448"/>
    </source>
</evidence>
<name>A0AAV2QV03_MEGNR</name>
<keyword evidence="7" id="KW-0472">Membrane</keyword>
<feature type="binding site" evidence="6">
    <location>
        <position position="452"/>
    </location>
    <ligand>
        <name>FAD</name>
        <dbReference type="ChEBI" id="CHEBI:57692"/>
    </ligand>
</feature>
<evidence type="ECO:0000313" key="10">
    <source>
        <dbReference type="Proteomes" id="UP001497623"/>
    </source>
</evidence>
<dbReference type="InterPro" id="IPR001613">
    <property type="entry name" value="Flavin_amine_oxidase"/>
</dbReference>